<dbReference type="Gene3D" id="3.30.420.10">
    <property type="entry name" value="Ribonuclease H-like superfamily/Ribonuclease H"/>
    <property type="match status" value="1"/>
</dbReference>
<sequence>MTTRTETVQQLPPATQRSTSPTETLDDQIRGYRRWQRARHLANNRLRRLTSRTFRTTLEQQLNPDQELSLSRRRRANLVPAEVLYSYNTNEPVNRVYQHYEEVRQHVVDRQLDLRFIEESSYQALQNEGMQHIHLGMMMLRVQILHRVDSGIQAMVVFRDTRWTDDRQILSAMTMDLARGTQMVYTIPNLLLSIHDFFNHVQVSVITRGYNGGWTGGESNLIITRALIGRITNTSQANFNYNVEGVSDFLTSQGVQAIPGQPWQQINNERSWQLAPSTITAPLSIPTRIISRQKEGGNLSIRFLDHQDQPAIPDPEPEDEERERGQPDTHYALVLNFSDPYENWDTLGEPSGKYDYMVKYSRPDWTRQREIPIVATGWDLDSDSRPAIAAVNTVASTSSSATTEEILELYPKRQPRTQVKPKQVWTPKAVQTIGTSSDLLFGDLGLKSKNSLVNSWLKQLDSDTEKPPMYDTSSSDEASSCKTEDESPRRIGSDTYSAHPVHPASQAATEAEYQCSNTYAKSERAYAGKLEELGYPTKIQNILQKLKAESTEIALPGESSRVKMEDQFIPTQEHTGPIHYLPADQTNPPFQMNTSNNLSGFIKPGRHGRPMAPWMLPTAYQRQGALLVLPPEVTSHADAITTWETVTLNLLRDLTFDSLQEKVDYIENLLGPRERETFVTWRMQYAEEYRTMVSVADEPRNVTSAIKRVMGFSDPFTGNLHQQNKAYADLERLQCPNMESIMPFLYAYFQLAAQSGRMWVGAELSDKIFRKLPPEIGPTIEKEYKERYPGMHIGVNARIQFIAEYLQNLCKQADLQRKLKNLNFCRSIPIPGYYETSSGKRKYGIRKAKNYQGKPHSTHVKVIKNKSKPAAIIEGKKCKCYLCGLEGHFARECPKKSVRPERAAFFEGLNLDQHWDIISVDMNENDSDAICSISEGEARDMEELETFKYQLPYHVDAQYDPFRAYAVITLDEIPEKAQNRATWRVVLELKEDQKKCIHHWDDMFILTNQSCSSCRDTTTIGRRATCTICLLNLCGLCASLDYGLRIIPQAESKRQWQYQNRDQLIQSLYDHNAFLVKKVEALSLELDNSQKALGRQRKAFLIDLDDQMEKNFSDEKFFFQGGEGATHFSNSSTSAHPISKLKAETEKSVHPAHLTEIEAEKEFEAFHQAQFSSPLTYPNTIPLGQRHDQKLKGIAEESETSLMATSHELDEEIEDLRVYPEMPKGGNNKLYHVLVSFRIPHPEGKDSIDFEVNAIVDTGCTCCCINSAKVPEPAQEDAKITQRVAGINSTTVVTKRLRNGKMILAGQEFYTPYISVFPMGLANIDMLIGCNFIRAMKGGLRFEGTEITFYKTVTRIQTTLEPQKIAYLEELIEQEDLKLEAYNLQEDGIIKLRNLQLLQDLKDQGFIGDDPLKHWSKNGVHCKLEIINPDITIEDKPPGHLTVEEKARYQAHINILLDLGVIRPSKSRHRTAAFIVKSGTTIDPETGKEKKGKERMVFNYKMLNDNTHKDQYSLPGINSIIKAIGNAKVFSKFDLKSGFHQVAMEESSIPWTAFITPDGLYEWLVMPFGLKNAPAVFQRKMDNCFRGTEDFIAVYIDDILVFSENLQEHEEHLKIMLEICRKNGLVLSPTKMKIACSEIEFLGAVIKRGKIKLQEHIIKRIAQVDDDSLKTLKGLRSWLGVINYARAYIPRCGVLLGPLYSKTSEHGDRRWRTADWKIVREIKALVQDLPDLEIPPGHAYIIIESDGCMEGWGGICKWKEAKAAPRGNEKVCAYASGKFPVVKSTIDAEIHAVMNALEQFKLFYMDKEELTVRIDCQAIISFYEKMAVKKPSRVRWISFCDYITNTGIQVKFEHIKGSDNQLADQLSRLAQQIMTAQFVSDTAHEALVILREGDYKSLDLITGLNKAILNVQAQSKKLQKSKTTSHEATQALRSGTQQTHAMTHDGQGQWCLTAVTRNERQKEEKDRALSALVPRKQRTLRVVQDEGVGRTDVEKLYSSLDRYNFWHLGVTRNGTCMVDSPLRKDDRDFVVPDSSPKKSDQMAPVVPDSLQVHTVSAAHEDDRYLALPMVPPAPKYYKRRDSMTKPSHHPHQLHSSKTMAAPSTPGRTEGSSSAEKGRLFLQKGSVLLEDIPQGIHEVPKHVPYQSRPDEEFILNNQYRQLIQNYRLKDSRTLEEMNTLSKNLRKIEEEAEEELLHQIEQYGRILFHKRMYTQMNSSSDNYWGDWHPHTKEVCAQHLKVTKELYDLIKKNGRFHT</sequence>
<feature type="compositionally biased region" description="Polar residues" evidence="13">
    <location>
        <begin position="2105"/>
        <end position="2114"/>
    </location>
</feature>
<organism evidence="16 17">
    <name type="scientific">Aucuba ringspot virus</name>
    <dbReference type="NCBI Taxonomy" id="2599303"/>
    <lineage>
        <taxon>Viruses</taxon>
        <taxon>Riboviria</taxon>
        <taxon>Pararnavirae</taxon>
        <taxon>Artverviricota</taxon>
        <taxon>Revtraviricetes</taxon>
        <taxon>Ortervirales</taxon>
        <taxon>Caulimoviridae</taxon>
        <taxon>Badnavirus</taxon>
        <taxon>Badnavirus maculaucubae</taxon>
    </lineage>
</organism>
<accession>A0AAD1GH94</accession>
<evidence type="ECO:0000256" key="11">
    <source>
        <dbReference type="PROSITE-ProRule" id="PRU00047"/>
    </source>
</evidence>
<dbReference type="SMART" id="SM00343">
    <property type="entry name" value="ZnF_C2HC"/>
    <property type="match status" value="1"/>
</dbReference>
<evidence type="ECO:0000256" key="9">
    <source>
        <dbReference type="ARBA" id="ARBA00022842"/>
    </source>
</evidence>
<dbReference type="GO" id="GO:0004519">
    <property type="term" value="F:endonuclease activity"/>
    <property type="evidence" value="ECO:0007669"/>
    <property type="project" value="UniProtKB-KW"/>
</dbReference>
<dbReference type="SUPFAM" id="SSF56672">
    <property type="entry name" value="DNA/RNA polymerases"/>
    <property type="match status" value="1"/>
</dbReference>
<dbReference type="Gene3D" id="4.10.60.10">
    <property type="entry name" value="Zinc finger, CCHC-type"/>
    <property type="match status" value="1"/>
</dbReference>
<dbReference type="GO" id="GO:0006508">
    <property type="term" value="P:proteolysis"/>
    <property type="evidence" value="ECO:0007669"/>
    <property type="project" value="UniProtKB-KW"/>
</dbReference>
<evidence type="ECO:0000256" key="8">
    <source>
        <dbReference type="ARBA" id="ARBA00022801"/>
    </source>
</evidence>
<feature type="compositionally biased region" description="Polar residues" evidence="13">
    <location>
        <begin position="1"/>
        <end position="23"/>
    </location>
</feature>
<dbReference type="PROSITE" id="PS50878">
    <property type="entry name" value="RT_POL"/>
    <property type="match status" value="1"/>
</dbReference>
<keyword evidence="11" id="KW-0479">Metal-binding</keyword>
<evidence type="ECO:0000259" key="14">
    <source>
        <dbReference type="PROSITE" id="PS50158"/>
    </source>
</evidence>
<dbReference type="Gene3D" id="3.30.70.270">
    <property type="match status" value="2"/>
</dbReference>
<dbReference type="GO" id="GO:0008270">
    <property type="term" value="F:zinc ion binding"/>
    <property type="evidence" value="ECO:0007669"/>
    <property type="project" value="UniProtKB-KW"/>
</dbReference>
<keyword evidence="9" id="KW-0460">Magnesium</keyword>
<dbReference type="InterPro" id="IPR043128">
    <property type="entry name" value="Rev_trsase/Diguanyl_cyclase"/>
</dbReference>
<evidence type="ECO:0000256" key="3">
    <source>
        <dbReference type="ARBA" id="ARBA00022679"/>
    </source>
</evidence>
<dbReference type="Pfam" id="PF00098">
    <property type="entry name" value="zf-CCHC"/>
    <property type="match status" value="1"/>
</dbReference>
<keyword evidence="17" id="KW-1185">Reference proteome</keyword>
<dbReference type="Proteomes" id="UP000832060">
    <property type="component" value="Segment"/>
</dbReference>
<evidence type="ECO:0000256" key="1">
    <source>
        <dbReference type="ARBA" id="ARBA00012493"/>
    </source>
</evidence>
<dbReference type="PANTHER" id="PTHR33064">
    <property type="entry name" value="POL PROTEIN"/>
    <property type="match status" value="1"/>
</dbReference>
<feature type="domain" description="Reverse transcriptase" evidence="15">
    <location>
        <begin position="1456"/>
        <end position="1646"/>
    </location>
</feature>
<dbReference type="InterPro" id="IPR043502">
    <property type="entry name" value="DNA/RNA_pol_sf"/>
</dbReference>
<protein>
    <recommendedName>
        <fullName evidence="1">RNA-directed DNA polymerase</fullName>
        <ecNumber evidence="1">2.7.7.49</ecNumber>
    </recommendedName>
</protein>
<dbReference type="InterPro" id="IPR001878">
    <property type="entry name" value="Znf_CCHC"/>
</dbReference>
<keyword evidence="4" id="KW-0548">Nucleotidyltransferase</keyword>
<dbReference type="InterPro" id="IPR051320">
    <property type="entry name" value="Viral_Replic_Matur_Polypro"/>
</dbReference>
<dbReference type="Pfam" id="PF17917">
    <property type="entry name" value="RT_RNaseH"/>
    <property type="match status" value="1"/>
</dbReference>
<dbReference type="InterPro" id="IPR036875">
    <property type="entry name" value="Znf_CCHC_sf"/>
</dbReference>
<feature type="region of interest" description="Disordered" evidence="13">
    <location>
        <begin position="461"/>
        <end position="511"/>
    </location>
</feature>
<keyword evidence="11" id="KW-0862">Zinc</keyword>
<dbReference type="CDD" id="cd01647">
    <property type="entry name" value="RT_LTR"/>
    <property type="match status" value="1"/>
</dbReference>
<evidence type="ECO:0000256" key="4">
    <source>
        <dbReference type="ARBA" id="ARBA00022695"/>
    </source>
</evidence>
<keyword evidence="2" id="KW-0645">Protease</keyword>
<name>A0AAD1GH94_9VIRU</name>
<dbReference type="GO" id="GO:0004190">
    <property type="term" value="F:aspartic-type endopeptidase activity"/>
    <property type="evidence" value="ECO:0007669"/>
    <property type="project" value="UniProtKB-KW"/>
</dbReference>
<keyword evidence="3" id="KW-0808">Transferase</keyword>
<dbReference type="KEGG" id="vg:80537609"/>
<feature type="region of interest" description="Disordered" evidence="13">
    <location>
        <begin position="1"/>
        <end position="25"/>
    </location>
</feature>
<dbReference type="PROSITE" id="PS50158">
    <property type="entry name" value="ZF_CCHC"/>
    <property type="match status" value="1"/>
</dbReference>
<dbReference type="Gene3D" id="3.10.10.10">
    <property type="entry name" value="HIV Type 1 Reverse Transcriptase, subunit A, domain 1"/>
    <property type="match status" value="1"/>
</dbReference>
<reference evidence="16" key="1">
    <citation type="submission" date="2019-06" db="EMBL/GenBank/DDBJ databases">
        <title>Complete genome sequence of Aucuba ringspot virus.</title>
        <authorList>
            <person name="Uke A."/>
            <person name="Pinili M.S."/>
            <person name="Geering A."/>
        </authorList>
    </citation>
    <scope>NUCLEOTIDE SEQUENCE</scope>
    <source>
        <strain evidence="16">ToU1</strain>
    </source>
</reference>
<evidence type="ECO:0000256" key="2">
    <source>
        <dbReference type="ARBA" id="ARBA00022670"/>
    </source>
</evidence>
<dbReference type="PANTHER" id="PTHR33064:SF37">
    <property type="entry name" value="RIBONUCLEASE H"/>
    <property type="match status" value="1"/>
</dbReference>
<evidence type="ECO:0000256" key="13">
    <source>
        <dbReference type="SAM" id="MobiDB-lite"/>
    </source>
</evidence>
<dbReference type="GO" id="GO:0003676">
    <property type="term" value="F:nucleic acid binding"/>
    <property type="evidence" value="ECO:0007669"/>
    <property type="project" value="InterPro"/>
</dbReference>
<feature type="region of interest" description="Disordered" evidence="13">
    <location>
        <begin position="2076"/>
        <end position="2115"/>
    </location>
</feature>
<keyword evidence="8" id="KW-0378">Hydrolase</keyword>
<evidence type="ECO:0000313" key="16">
    <source>
        <dbReference type="EMBL" id="BBL52464.1"/>
    </source>
</evidence>
<feature type="compositionally biased region" description="Polar residues" evidence="13">
    <location>
        <begin position="471"/>
        <end position="481"/>
    </location>
</feature>
<dbReference type="RefSeq" id="YP_010799265.1">
    <property type="nucleotide sequence ID" value="NC_076606.1"/>
</dbReference>
<evidence type="ECO:0000256" key="12">
    <source>
        <dbReference type="SAM" id="Coils"/>
    </source>
</evidence>
<keyword evidence="6" id="KW-0064">Aspartyl protease</keyword>
<evidence type="ECO:0000256" key="7">
    <source>
        <dbReference type="ARBA" id="ARBA00022759"/>
    </source>
</evidence>
<dbReference type="InterPro" id="IPR021109">
    <property type="entry name" value="Peptidase_aspartic_dom_sf"/>
</dbReference>
<keyword evidence="11" id="KW-0863">Zinc-finger</keyword>
<keyword evidence="5" id="KW-0540">Nuclease</keyword>
<evidence type="ECO:0000259" key="15">
    <source>
        <dbReference type="PROSITE" id="PS50878"/>
    </source>
</evidence>
<dbReference type="FunFam" id="3.10.10.10:FF:000007">
    <property type="entry name" value="Retrovirus-related Pol polyprotein from transposon 17.6-like Protein"/>
    <property type="match status" value="1"/>
</dbReference>
<keyword evidence="7" id="KW-0255">Endonuclease</keyword>
<dbReference type="GO" id="GO:0003964">
    <property type="term" value="F:RNA-directed DNA polymerase activity"/>
    <property type="evidence" value="ECO:0007669"/>
    <property type="project" value="UniProtKB-KW"/>
</dbReference>
<evidence type="ECO:0000256" key="6">
    <source>
        <dbReference type="ARBA" id="ARBA00022750"/>
    </source>
</evidence>
<keyword evidence="12" id="KW-0175">Coiled coil</keyword>
<evidence type="ECO:0000256" key="5">
    <source>
        <dbReference type="ARBA" id="ARBA00022722"/>
    </source>
</evidence>
<dbReference type="GeneID" id="80537609"/>
<dbReference type="Pfam" id="PF00078">
    <property type="entry name" value="RVT_1"/>
    <property type="match status" value="1"/>
</dbReference>
<dbReference type="Pfam" id="PF22909">
    <property type="entry name" value="Caulimovir_coat_dom"/>
    <property type="match status" value="1"/>
</dbReference>
<dbReference type="EC" id="2.7.7.49" evidence="1"/>
<keyword evidence="10" id="KW-0695">RNA-directed DNA polymerase</keyword>
<dbReference type="SUPFAM" id="SSF57756">
    <property type="entry name" value="Retrovirus zinc finger-like domains"/>
    <property type="match status" value="1"/>
</dbReference>
<feature type="compositionally biased region" description="Basic and acidic residues" evidence="13">
    <location>
        <begin position="482"/>
        <end position="492"/>
    </location>
</feature>
<feature type="domain" description="CCHC-type" evidence="14">
    <location>
        <begin position="879"/>
        <end position="895"/>
    </location>
</feature>
<dbReference type="Pfam" id="PF00077">
    <property type="entry name" value="RVP"/>
    <property type="match status" value="1"/>
</dbReference>
<dbReference type="InterPro" id="IPR041373">
    <property type="entry name" value="RT_RNaseH"/>
</dbReference>
<dbReference type="EMBL" id="LC487411">
    <property type="protein sequence ID" value="BBL52464.1"/>
    <property type="molecule type" value="Genomic_DNA"/>
</dbReference>
<evidence type="ECO:0000256" key="10">
    <source>
        <dbReference type="ARBA" id="ARBA00022918"/>
    </source>
</evidence>
<evidence type="ECO:0000313" key="17">
    <source>
        <dbReference type="Proteomes" id="UP000832060"/>
    </source>
</evidence>
<feature type="coiled-coil region" evidence="12">
    <location>
        <begin position="2169"/>
        <end position="2196"/>
    </location>
</feature>
<proteinExistence type="predicted"/>
<dbReference type="InterPro" id="IPR036397">
    <property type="entry name" value="RNaseH_sf"/>
</dbReference>
<dbReference type="InterPro" id="IPR018061">
    <property type="entry name" value="Retropepsins"/>
</dbReference>
<feature type="region of interest" description="Disordered" evidence="13">
    <location>
        <begin position="304"/>
        <end position="326"/>
    </location>
</feature>
<dbReference type="Gene3D" id="2.40.70.10">
    <property type="entry name" value="Acid Proteases"/>
    <property type="match status" value="1"/>
</dbReference>
<dbReference type="InterPro" id="IPR000477">
    <property type="entry name" value="RT_dom"/>
</dbReference>